<feature type="active site" description="Charge relay system" evidence="10">
    <location>
        <position position="248"/>
    </location>
</feature>
<sequence>MSVSNLPVINPFNWGFHGTVKHIVGENGTVELYLKDGKETMGLEHFTSQNIPELKDGSQFRLNPLLFTGILQTVYLGAADFSQKFRVFYGREIVEYSDGGVSTADWVMNSWKNQYHFDDKTGRFDREKFDKDEEETHFKNWPRLHPRTRYMRQEEIDQVHSDDRPLIVVLHGLAGGSHEPVIRSLTDNLSRMGNGRFQVVVLNTRGCARSKITTRSLFTALHTGDIEEFLNANKKRHPNRKIYAVGFSFGGCMLANYLGRLGENTPLSAAVTLCSPWDMVLSTHKMTDDWWSKRLFMKSITHFLTRMVKVNMGELEVPDGSKPDHKPTVENPCYYTFTRSNLEKAKRFDSTVQFDNLYTAPCLGFSHAFDYYKEASPVNRLHNIKVPTLIINSNDDPVVGPEAIPREQASANPNVLLCETDLGGHLAYLDPENEPWATKQIAAFFYKFDELVR</sequence>
<evidence type="ECO:0000259" key="11">
    <source>
        <dbReference type="Pfam" id="PF00561"/>
    </source>
</evidence>
<evidence type="ECO:0000313" key="12">
    <source>
        <dbReference type="EMBL" id="QLQ81538.1"/>
    </source>
</evidence>
<keyword evidence="3" id="KW-0808">Transferase</keyword>
<feature type="domain" description="AB hydrolase-1" evidence="11">
    <location>
        <begin position="165"/>
        <end position="430"/>
    </location>
</feature>
<protein>
    <recommendedName>
        <fullName evidence="8">alcohol O-acetyltransferase</fullName>
        <ecNumber evidence="8">2.3.1.84</ecNumber>
    </recommendedName>
    <alternativeName>
        <fullName evidence="9">Alcohol O-acetyltransferase</fullName>
    </alternativeName>
</protein>
<dbReference type="PIRSF" id="PIRSF005211">
    <property type="entry name" value="Ab_hydro_YheT"/>
    <property type="match status" value="1"/>
</dbReference>
<dbReference type="SUPFAM" id="SSF53474">
    <property type="entry name" value="alpha/beta-Hydrolases"/>
    <property type="match status" value="1"/>
</dbReference>
<dbReference type="Gene3D" id="3.40.50.1820">
    <property type="entry name" value="alpha/beta hydrolase"/>
    <property type="match status" value="1"/>
</dbReference>
<evidence type="ECO:0000313" key="13">
    <source>
        <dbReference type="Proteomes" id="UP000510647"/>
    </source>
</evidence>
<dbReference type="InterPro" id="IPR000073">
    <property type="entry name" value="AB_hydrolase_1"/>
</dbReference>
<keyword evidence="4" id="KW-0378">Hydrolase</keyword>
<evidence type="ECO:0000256" key="3">
    <source>
        <dbReference type="ARBA" id="ARBA00022679"/>
    </source>
</evidence>
<comment type="function">
    <text evidence="7">Displays enzymatic activity both for medium-chain fatty acid (MCFA) ethyl ester synthesis and hydrolysis (esterase activity). MCFA are toxic for yeast and this enzyme could thus be involved in their detoxification by esterification.</text>
</comment>
<dbReference type="InterPro" id="IPR000952">
    <property type="entry name" value="AB_hydrolase_4_CS"/>
</dbReference>
<dbReference type="OrthoDB" id="5954035at2759"/>
<evidence type="ECO:0000256" key="9">
    <source>
        <dbReference type="ARBA" id="ARBA00080774"/>
    </source>
</evidence>
<evidence type="ECO:0000256" key="4">
    <source>
        <dbReference type="ARBA" id="ARBA00022801"/>
    </source>
</evidence>
<dbReference type="GO" id="GO:0008126">
    <property type="term" value="F:acetylesterase activity"/>
    <property type="evidence" value="ECO:0007669"/>
    <property type="project" value="TreeGrafter"/>
</dbReference>
<keyword evidence="5" id="KW-0012">Acyltransferase</keyword>
<dbReference type="InterPro" id="IPR029058">
    <property type="entry name" value="AB_hydrolase_fold"/>
</dbReference>
<organism evidence="12 13">
    <name type="scientific">Torulaspora globosa</name>
    <dbReference type="NCBI Taxonomy" id="48254"/>
    <lineage>
        <taxon>Eukaryota</taxon>
        <taxon>Fungi</taxon>
        <taxon>Dikarya</taxon>
        <taxon>Ascomycota</taxon>
        <taxon>Saccharomycotina</taxon>
        <taxon>Saccharomycetes</taxon>
        <taxon>Saccharomycetales</taxon>
        <taxon>Saccharomycetaceae</taxon>
        <taxon>Torulaspora</taxon>
    </lineage>
</organism>
<dbReference type="PANTHER" id="PTHR10794">
    <property type="entry name" value="ABHYDROLASE DOMAIN-CONTAINING PROTEIN"/>
    <property type="match status" value="1"/>
</dbReference>
<feature type="active site" description="Charge relay system" evidence="10">
    <location>
        <position position="425"/>
    </location>
</feature>
<dbReference type="GO" id="GO:0047372">
    <property type="term" value="F:monoacylglycerol lipase activity"/>
    <property type="evidence" value="ECO:0007669"/>
    <property type="project" value="TreeGrafter"/>
</dbReference>
<proteinExistence type="inferred from homology"/>
<reference evidence="12 13" key="1">
    <citation type="submission" date="2020-06" db="EMBL/GenBank/DDBJ databases">
        <title>The yeast mating-type switching endonuclease HO is a domesticated member of an unorthodox homing genetic element family.</title>
        <authorList>
            <person name="Coughlan A.Y."/>
            <person name="Lombardi L."/>
            <person name="Braun-Galleani S."/>
            <person name="Martos A.R."/>
            <person name="Galeote V."/>
            <person name="Bigey F."/>
            <person name="Dequin S."/>
            <person name="Byrne K.P."/>
            <person name="Wolfe K.H."/>
        </authorList>
    </citation>
    <scope>NUCLEOTIDE SEQUENCE [LARGE SCALE GENOMIC DNA]</scope>
    <source>
        <strain evidence="12 13">CBS2947</strain>
    </source>
</reference>
<evidence type="ECO:0000256" key="1">
    <source>
        <dbReference type="ARBA" id="ARBA00010884"/>
    </source>
</evidence>
<evidence type="ECO:0000256" key="6">
    <source>
        <dbReference type="ARBA" id="ARBA00050620"/>
    </source>
</evidence>
<dbReference type="GO" id="GO:0051793">
    <property type="term" value="P:medium-chain fatty acid catabolic process"/>
    <property type="evidence" value="ECO:0007669"/>
    <property type="project" value="UniProtKB-ARBA"/>
</dbReference>
<keyword evidence="13" id="KW-1185">Reference proteome</keyword>
<evidence type="ECO:0000256" key="5">
    <source>
        <dbReference type="ARBA" id="ARBA00023315"/>
    </source>
</evidence>
<evidence type="ECO:0000256" key="7">
    <source>
        <dbReference type="ARBA" id="ARBA00054277"/>
    </source>
</evidence>
<dbReference type="Proteomes" id="UP000510647">
    <property type="component" value="Chromosome 6"/>
</dbReference>
<dbReference type="InterPro" id="IPR012020">
    <property type="entry name" value="ABHD4"/>
</dbReference>
<dbReference type="GO" id="GO:0051792">
    <property type="term" value="P:medium-chain fatty acid biosynthetic process"/>
    <property type="evidence" value="ECO:0007669"/>
    <property type="project" value="TreeGrafter"/>
</dbReference>
<accession>A0A7H9HUX8</accession>
<dbReference type="GO" id="GO:0004026">
    <property type="term" value="F:alcohol O-acetyltransferase activity"/>
    <property type="evidence" value="ECO:0007669"/>
    <property type="project" value="UniProtKB-EC"/>
</dbReference>
<keyword evidence="2" id="KW-0719">Serine esterase</keyword>
<comment type="catalytic activity">
    <reaction evidence="6">
        <text>an aliphatic alcohol + acetyl-CoA = an acetyl ester + CoA</text>
        <dbReference type="Rhea" id="RHEA:17229"/>
        <dbReference type="ChEBI" id="CHEBI:2571"/>
        <dbReference type="ChEBI" id="CHEBI:47622"/>
        <dbReference type="ChEBI" id="CHEBI:57287"/>
        <dbReference type="ChEBI" id="CHEBI:57288"/>
        <dbReference type="EC" id="2.3.1.84"/>
    </reaction>
</comment>
<gene>
    <name evidence="12" type="ORF">HG537_0F02990</name>
</gene>
<evidence type="ECO:0000256" key="10">
    <source>
        <dbReference type="PIRSR" id="PIRSR005211-1"/>
    </source>
</evidence>
<dbReference type="AlphaFoldDB" id="A0A7H9HUX8"/>
<dbReference type="FunFam" id="3.40.50.1820:FF:000137">
    <property type="entry name" value="EEB1p Acyl-coenzymeA:ethanol O-acyltransferase"/>
    <property type="match status" value="1"/>
</dbReference>
<dbReference type="InterPro" id="IPR050960">
    <property type="entry name" value="AB_hydrolase_4_sf"/>
</dbReference>
<dbReference type="EMBL" id="CP059272">
    <property type="protein sequence ID" value="QLQ81538.1"/>
    <property type="molecule type" value="Genomic_DNA"/>
</dbReference>
<dbReference type="Pfam" id="PF00561">
    <property type="entry name" value="Abhydrolase_1"/>
    <property type="match status" value="1"/>
</dbReference>
<dbReference type="PANTHER" id="PTHR10794:SF44">
    <property type="entry name" value="MEDIUM-CHAIN FATTY ACID ETHYL ESTER SYNTHASE_ESTERASE 1-RELATED"/>
    <property type="match status" value="1"/>
</dbReference>
<dbReference type="EC" id="2.3.1.84" evidence="8"/>
<feature type="active site" description="Charge relay system" evidence="10">
    <location>
        <position position="396"/>
    </location>
</feature>
<evidence type="ECO:0000256" key="2">
    <source>
        <dbReference type="ARBA" id="ARBA00022487"/>
    </source>
</evidence>
<name>A0A7H9HUX8_9SACH</name>
<evidence type="ECO:0000256" key="8">
    <source>
        <dbReference type="ARBA" id="ARBA00066969"/>
    </source>
</evidence>
<dbReference type="PROSITE" id="PS01133">
    <property type="entry name" value="UPF0017"/>
    <property type="match status" value="1"/>
</dbReference>
<comment type="similarity">
    <text evidence="1">Belongs to the AB hydrolase superfamily. AB hydrolase 4 family.</text>
</comment>